<comment type="caution">
    <text evidence="2">The sequence shown here is derived from an EMBL/GenBank/DDBJ whole genome shotgun (WGS) entry which is preliminary data.</text>
</comment>
<organism evidence="2 3">
    <name type="scientific">Hymenobacter guriensis</name>
    <dbReference type="NCBI Taxonomy" id="2793065"/>
    <lineage>
        <taxon>Bacteria</taxon>
        <taxon>Pseudomonadati</taxon>
        <taxon>Bacteroidota</taxon>
        <taxon>Cytophagia</taxon>
        <taxon>Cytophagales</taxon>
        <taxon>Hymenobacteraceae</taxon>
        <taxon>Hymenobacter</taxon>
    </lineage>
</organism>
<evidence type="ECO:0000313" key="2">
    <source>
        <dbReference type="EMBL" id="MBG8555565.1"/>
    </source>
</evidence>
<keyword evidence="3" id="KW-1185">Reference proteome</keyword>
<evidence type="ECO:0000313" key="3">
    <source>
        <dbReference type="Proteomes" id="UP000601099"/>
    </source>
</evidence>
<dbReference type="InterPro" id="IPR029052">
    <property type="entry name" value="Metallo-depent_PP-like"/>
</dbReference>
<dbReference type="InterPro" id="IPR050126">
    <property type="entry name" value="Ap4A_hydrolase"/>
</dbReference>
<dbReference type="EMBL" id="JADWYK010000014">
    <property type="protein sequence ID" value="MBG8555565.1"/>
    <property type="molecule type" value="Genomic_DNA"/>
</dbReference>
<dbReference type="Pfam" id="PF00149">
    <property type="entry name" value="Metallophos"/>
    <property type="match status" value="1"/>
</dbReference>
<dbReference type="SUPFAM" id="SSF56300">
    <property type="entry name" value="Metallo-dependent phosphatases"/>
    <property type="match status" value="1"/>
</dbReference>
<dbReference type="RefSeq" id="WP_196956587.1">
    <property type="nucleotide sequence ID" value="NZ_JADWYK010000014.1"/>
</dbReference>
<accession>A0ABS0L5X4</accession>
<dbReference type="Proteomes" id="UP000601099">
    <property type="component" value="Unassembled WGS sequence"/>
</dbReference>
<gene>
    <name evidence="2" type="ORF">I5L79_18625</name>
</gene>
<dbReference type="Gene3D" id="3.60.21.10">
    <property type="match status" value="1"/>
</dbReference>
<protein>
    <submittedName>
        <fullName evidence="2">Serine/threonine protein phosphatase</fullName>
    </submittedName>
</protein>
<sequence>MNLFVVGDAHGCYYTFKELLRHWQPATELLVQTGDLVDRGRYVPETVDLAVDLSRRYPAQTVFLKGNHEALMLQHLGPAGPHPGWLRWGGRSTLQQYRSRTDLLAEHLPWLASRPLLWENDALFISHAGLADTPEPLHEDNPNGILWRRGPLLQIGKRQIIGHTPTPDGKTLFDAATDALYIDTGAYLGRGLTAVRLSPAGQLLETLTVPTRRRDIS</sequence>
<proteinExistence type="predicted"/>
<dbReference type="InterPro" id="IPR006186">
    <property type="entry name" value="Ser/Thr-sp_prot-phosphatase"/>
</dbReference>
<name>A0ABS0L5X4_9BACT</name>
<reference evidence="2 3" key="1">
    <citation type="submission" date="2020-11" db="EMBL/GenBank/DDBJ databases">
        <title>Hymenobacter sp.</title>
        <authorList>
            <person name="Kim M.K."/>
        </authorList>
    </citation>
    <scope>NUCLEOTIDE SEQUENCE [LARGE SCALE GENOMIC DNA]</scope>
    <source>
        <strain evidence="2 3">BT594</strain>
    </source>
</reference>
<feature type="domain" description="Serine/threonine specific protein phosphatases" evidence="1">
    <location>
        <begin position="64"/>
        <end position="69"/>
    </location>
</feature>
<dbReference type="InterPro" id="IPR004843">
    <property type="entry name" value="Calcineurin-like_PHP"/>
</dbReference>
<evidence type="ECO:0000259" key="1">
    <source>
        <dbReference type="PROSITE" id="PS00125"/>
    </source>
</evidence>
<dbReference type="PROSITE" id="PS00125">
    <property type="entry name" value="SER_THR_PHOSPHATASE"/>
    <property type="match status" value="1"/>
</dbReference>
<dbReference type="PANTHER" id="PTHR42850:SF4">
    <property type="entry name" value="ZINC-DEPENDENT ENDOPOLYPHOSPHATASE"/>
    <property type="match status" value="1"/>
</dbReference>
<dbReference type="PANTHER" id="PTHR42850">
    <property type="entry name" value="METALLOPHOSPHOESTERASE"/>
    <property type="match status" value="1"/>
</dbReference>